<name>A0AAW8TYL4_9ENTE</name>
<gene>
    <name evidence="1" type="ORF">P7H43_12465</name>
</gene>
<evidence type="ECO:0000313" key="2">
    <source>
        <dbReference type="Proteomes" id="UP001256711"/>
    </source>
</evidence>
<dbReference type="Proteomes" id="UP001256711">
    <property type="component" value="Unassembled WGS sequence"/>
</dbReference>
<reference evidence="1" key="1">
    <citation type="submission" date="2023-03" db="EMBL/GenBank/DDBJ databases">
        <authorList>
            <person name="Shen W."/>
            <person name="Cai J."/>
        </authorList>
    </citation>
    <scope>NUCLEOTIDE SEQUENCE</scope>
    <source>
        <strain evidence="1">B226-2</strain>
    </source>
</reference>
<dbReference type="RefSeq" id="WP_010752724.1">
    <property type="nucleotide sequence ID" value="NZ_CABJBY010000013.1"/>
</dbReference>
<accession>A0AAW8TYL4</accession>
<organism evidence="1 2">
    <name type="scientific">Enterococcus asini</name>
    <dbReference type="NCBI Taxonomy" id="57732"/>
    <lineage>
        <taxon>Bacteria</taxon>
        <taxon>Bacillati</taxon>
        <taxon>Bacillota</taxon>
        <taxon>Bacilli</taxon>
        <taxon>Lactobacillales</taxon>
        <taxon>Enterococcaceae</taxon>
        <taxon>Enterococcus</taxon>
    </lineage>
</organism>
<dbReference type="EMBL" id="JARQBJ010000006">
    <property type="protein sequence ID" value="MDT2811295.1"/>
    <property type="molecule type" value="Genomic_DNA"/>
</dbReference>
<evidence type="ECO:0000313" key="1">
    <source>
        <dbReference type="EMBL" id="MDT2811295.1"/>
    </source>
</evidence>
<dbReference type="GeneID" id="78364451"/>
<protein>
    <submittedName>
        <fullName evidence="1">Uncharacterized protein</fullName>
    </submittedName>
</protein>
<comment type="caution">
    <text evidence="1">The sequence shown here is derived from an EMBL/GenBank/DDBJ whole genome shotgun (WGS) entry which is preliminary data.</text>
</comment>
<sequence>MDWQTLFALVSNNCDKEVPIEIDHDLCYVYRTQKKGFPFKSVTTCQKTAFAKAELHEIVEFLNNHGYRPNIKEEIKA</sequence>
<dbReference type="AlphaFoldDB" id="A0AAW8TYL4"/>
<proteinExistence type="predicted"/>